<dbReference type="Proteomes" id="UP000277580">
    <property type="component" value="Unassembled WGS sequence"/>
</dbReference>
<reference evidence="2 3" key="1">
    <citation type="journal article" date="2018" name="Nat. Ecol. Evol.">
        <title>Pezizomycetes genomes reveal the molecular basis of ectomycorrhizal truffle lifestyle.</title>
        <authorList>
            <person name="Murat C."/>
            <person name="Payen T."/>
            <person name="Noel B."/>
            <person name="Kuo A."/>
            <person name="Morin E."/>
            <person name="Chen J."/>
            <person name="Kohler A."/>
            <person name="Krizsan K."/>
            <person name="Balestrini R."/>
            <person name="Da Silva C."/>
            <person name="Montanini B."/>
            <person name="Hainaut M."/>
            <person name="Levati E."/>
            <person name="Barry K.W."/>
            <person name="Belfiori B."/>
            <person name="Cichocki N."/>
            <person name="Clum A."/>
            <person name="Dockter R.B."/>
            <person name="Fauchery L."/>
            <person name="Guy J."/>
            <person name="Iotti M."/>
            <person name="Le Tacon F."/>
            <person name="Lindquist E.A."/>
            <person name="Lipzen A."/>
            <person name="Malagnac F."/>
            <person name="Mello A."/>
            <person name="Molinier V."/>
            <person name="Miyauchi S."/>
            <person name="Poulain J."/>
            <person name="Riccioni C."/>
            <person name="Rubini A."/>
            <person name="Sitrit Y."/>
            <person name="Splivallo R."/>
            <person name="Traeger S."/>
            <person name="Wang M."/>
            <person name="Zifcakova L."/>
            <person name="Wipf D."/>
            <person name="Zambonelli A."/>
            <person name="Paolocci F."/>
            <person name="Nowrousian M."/>
            <person name="Ottonello S."/>
            <person name="Baldrian P."/>
            <person name="Spatafora J.W."/>
            <person name="Henrissat B."/>
            <person name="Nagy L.G."/>
            <person name="Aury J.M."/>
            <person name="Wincker P."/>
            <person name="Grigoriev I.V."/>
            <person name="Bonfante P."/>
            <person name="Martin F.M."/>
        </authorList>
    </citation>
    <scope>NUCLEOTIDE SEQUENCE [LARGE SCALE GENOMIC DNA]</scope>
    <source>
        <strain evidence="2 3">CCBAS932</strain>
    </source>
</reference>
<organism evidence="2 3">
    <name type="scientific">Morchella conica CCBAS932</name>
    <dbReference type="NCBI Taxonomy" id="1392247"/>
    <lineage>
        <taxon>Eukaryota</taxon>
        <taxon>Fungi</taxon>
        <taxon>Dikarya</taxon>
        <taxon>Ascomycota</taxon>
        <taxon>Pezizomycotina</taxon>
        <taxon>Pezizomycetes</taxon>
        <taxon>Pezizales</taxon>
        <taxon>Morchellaceae</taxon>
        <taxon>Morchella</taxon>
    </lineage>
</organism>
<gene>
    <name evidence="2" type="ORF">P167DRAFT_540642</name>
</gene>
<evidence type="ECO:0000313" key="3">
    <source>
        <dbReference type="Proteomes" id="UP000277580"/>
    </source>
</evidence>
<feature type="region of interest" description="Disordered" evidence="1">
    <location>
        <begin position="1"/>
        <end position="26"/>
    </location>
</feature>
<name>A0A3N4KBI4_9PEZI</name>
<dbReference type="EMBL" id="ML119241">
    <property type="protein sequence ID" value="RPB06672.1"/>
    <property type="molecule type" value="Genomic_DNA"/>
</dbReference>
<dbReference type="AlphaFoldDB" id="A0A3N4KBI4"/>
<protein>
    <submittedName>
        <fullName evidence="2">Uncharacterized protein</fullName>
    </submittedName>
</protein>
<dbReference type="InParanoid" id="A0A3N4KBI4"/>
<keyword evidence="3" id="KW-1185">Reference proteome</keyword>
<accession>A0A3N4KBI4</accession>
<feature type="compositionally biased region" description="Polar residues" evidence="1">
    <location>
        <begin position="1"/>
        <end position="19"/>
    </location>
</feature>
<sequence>MENSKGSVQSTLPTESSGASAPPLPTNPTWKDIAALFQSPFWLPDGDRTIVGSYWILKMRPYNLNLDQYPDVSTQAKVIYDAIYSGDMPRTYDSTEKFPPEAVALFKTWMDNNCPE</sequence>
<proteinExistence type="predicted"/>
<evidence type="ECO:0000256" key="1">
    <source>
        <dbReference type="SAM" id="MobiDB-lite"/>
    </source>
</evidence>
<evidence type="ECO:0000313" key="2">
    <source>
        <dbReference type="EMBL" id="RPB06672.1"/>
    </source>
</evidence>
<dbReference type="OrthoDB" id="10268839at2759"/>